<evidence type="ECO:0000313" key="1">
    <source>
        <dbReference type="EMBL" id="KAL1488425.1"/>
    </source>
</evidence>
<reference evidence="1 2" key="1">
    <citation type="submission" date="2024-05" db="EMBL/GenBank/DDBJ databases">
        <title>Genetic variation in Jamaican populations of the coffee berry borer (Hypothenemus hampei).</title>
        <authorList>
            <person name="Errbii M."/>
            <person name="Myrie A."/>
        </authorList>
    </citation>
    <scope>NUCLEOTIDE SEQUENCE [LARGE SCALE GENOMIC DNA]</scope>
    <source>
        <strain evidence="1">JA-Hopewell-2020-01-JO</strain>
        <tissue evidence="1">Whole body</tissue>
    </source>
</reference>
<gene>
    <name evidence="1" type="ORF">ABEB36_014898</name>
</gene>
<dbReference type="EMBL" id="JBDJPC010000014">
    <property type="protein sequence ID" value="KAL1488425.1"/>
    <property type="molecule type" value="Genomic_DNA"/>
</dbReference>
<sequence>MAHYNIHLPVNYLLSDCEQDISESLLTFLNVALLKRERKEKKNTTLCHAFTGCDKTCAIFEKGKKKLNVLKKKENLRSDVEPFNNPNSTKERIKEAGERLILSVLIAKPNPSMYFVLIVFLFSTARLFHEVRLAQLSSTAETAEQHAYGVYLQV</sequence>
<protein>
    <submittedName>
        <fullName evidence="1">Uncharacterized protein</fullName>
    </submittedName>
</protein>
<keyword evidence="2" id="KW-1185">Reference proteome</keyword>
<dbReference type="Proteomes" id="UP001566132">
    <property type="component" value="Unassembled WGS sequence"/>
</dbReference>
<proteinExistence type="predicted"/>
<accession>A0ABD1E255</accession>
<dbReference type="AlphaFoldDB" id="A0ABD1E255"/>
<name>A0ABD1E255_HYPHA</name>
<comment type="caution">
    <text evidence="1">The sequence shown here is derived from an EMBL/GenBank/DDBJ whole genome shotgun (WGS) entry which is preliminary data.</text>
</comment>
<organism evidence="1 2">
    <name type="scientific">Hypothenemus hampei</name>
    <name type="common">Coffee berry borer</name>
    <dbReference type="NCBI Taxonomy" id="57062"/>
    <lineage>
        <taxon>Eukaryota</taxon>
        <taxon>Metazoa</taxon>
        <taxon>Ecdysozoa</taxon>
        <taxon>Arthropoda</taxon>
        <taxon>Hexapoda</taxon>
        <taxon>Insecta</taxon>
        <taxon>Pterygota</taxon>
        <taxon>Neoptera</taxon>
        <taxon>Endopterygota</taxon>
        <taxon>Coleoptera</taxon>
        <taxon>Polyphaga</taxon>
        <taxon>Cucujiformia</taxon>
        <taxon>Curculionidae</taxon>
        <taxon>Scolytinae</taxon>
        <taxon>Hypothenemus</taxon>
    </lineage>
</organism>
<evidence type="ECO:0000313" key="2">
    <source>
        <dbReference type="Proteomes" id="UP001566132"/>
    </source>
</evidence>